<evidence type="ECO:0000256" key="7">
    <source>
        <dbReference type="ARBA" id="ARBA00022642"/>
    </source>
</evidence>
<dbReference type="Gene3D" id="3.20.20.70">
    <property type="entry name" value="Aldolase class I"/>
    <property type="match status" value="1"/>
</dbReference>
<dbReference type="InterPro" id="IPR013785">
    <property type="entry name" value="Aldolase_TIM"/>
</dbReference>
<feature type="domain" description="Quinolinate phosphoribosyl transferase C-terminal" evidence="16">
    <location>
        <begin position="131"/>
        <end position="297"/>
    </location>
</feature>
<dbReference type="STRING" id="748909.SAMN05192575_110110"/>
<comment type="pathway">
    <text evidence="2">Cofactor biosynthesis; NAD(+) biosynthesis; nicotinate D-ribonucleotide from quinolinate: step 1/1.</text>
</comment>
<dbReference type="InterPro" id="IPR022412">
    <property type="entry name" value="Quinolinate_PRibosylTrfase_N"/>
</dbReference>
<dbReference type="Proteomes" id="UP000199113">
    <property type="component" value="Unassembled WGS sequence"/>
</dbReference>
<accession>A0A1I1AWL5</accession>
<gene>
    <name evidence="18" type="primary">nadC</name>
    <name evidence="18" type="ORF">CXG46_13065</name>
    <name evidence="19" type="ORF">SAMN05192575_110110</name>
</gene>
<evidence type="ECO:0000313" key="18">
    <source>
        <dbReference type="EMBL" id="PKH40362.1"/>
    </source>
</evidence>
<dbReference type="EC" id="2.4.2.19" evidence="5"/>
<dbReference type="Pfam" id="PF01729">
    <property type="entry name" value="QRPTase_C"/>
    <property type="match status" value="1"/>
</dbReference>
<evidence type="ECO:0000256" key="10">
    <source>
        <dbReference type="ARBA" id="ARBA00033102"/>
    </source>
</evidence>
<dbReference type="AlphaFoldDB" id="A0A1I1AWL5"/>
<dbReference type="Gene3D" id="3.90.1170.20">
    <property type="entry name" value="Quinolinate phosphoribosyl transferase, N-terminal domain"/>
    <property type="match status" value="1"/>
</dbReference>
<feature type="binding site" evidence="14">
    <location>
        <begin position="261"/>
        <end position="263"/>
    </location>
    <ligand>
        <name>substrate</name>
    </ligand>
</feature>
<comment type="similarity">
    <text evidence="3 13">Belongs to the NadC/ModD family.</text>
</comment>
<dbReference type="GO" id="GO:0034213">
    <property type="term" value="P:quinolinate catabolic process"/>
    <property type="evidence" value="ECO:0007669"/>
    <property type="project" value="TreeGrafter"/>
</dbReference>
<dbReference type="GO" id="GO:0009435">
    <property type="term" value="P:NAD+ biosynthetic process"/>
    <property type="evidence" value="ECO:0007669"/>
    <property type="project" value="UniProtKB-UniPathway"/>
</dbReference>
<dbReference type="NCBIfam" id="TIGR00078">
    <property type="entry name" value="nadC"/>
    <property type="match status" value="1"/>
</dbReference>
<evidence type="ECO:0000256" key="13">
    <source>
        <dbReference type="PIRNR" id="PIRNR006250"/>
    </source>
</evidence>
<dbReference type="GO" id="GO:0004514">
    <property type="term" value="F:nicotinate-nucleotide diphosphorylase (carboxylating) activity"/>
    <property type="evidence" value="ECO:0007669"/>
    <property type="project" value="UniProtKB-EC"/>
</dbReference>
<feature type="binding site" evidence="14">
    <location>
        <position position="215"/>
    </location>
    <ligand>
        <name>substrate</name>
    </ligand>
</feature>
<comment type="catalytic activity">
    <reaction evidence="11">
        <text>nicotinate beta-D-ribonucleotide + CO2 + diphosphate = quinolinate + 5-phospho-alpha-D-ribose 1-diphosphate + 2 H(+)</text>
        <dbReference type="Rhea" id="RHEA:12733"/>
        <dbReference type="ChEBI" id="CHEBI:15378"/>
        <dbReference type="ChEBI" id="CHEBI:16526"/>
        <dbReference type="ChEBI" id="CHEBI:29959"/>
        <dbReference type="ChEBI" id="CHEBI:33019"/>
        <dbReference type="ChEBI" id="CHEBI:57502"/>
        <dbReference type="ChEBI" id="CHEBI:58017"/>
        <dbReference type="EC" id="2.4.2.19"/>
    </reaction>
</comment>
<reference evidence="18 21" key="2">
    <citation type="submission" date="2017-12" db="EMBL/GenBank/DDBJ databases">
        <title>Pharmacopeia of the Arctic Ocean.</title>
        <authorList>
            <person name="Collins E."/>
            <person name="Ducluzeau A.-L."/>
        </authorList>
    </citation>
    <scope>NUCLEOTIDE SEQUENCE [LARGE SCALE GENOMIC DNA]</scope>
    <source>
        <strain evidence="18 21">DSM 23325</strain>
    </source>
</reference>
<feature type="binding site" evidence="14">
    <location>
        <begin position="152"/>
        <end position="154"/>
    </location>
    <ligand>
        <name>substrate</name>
    </ligand>
</feature>
<dbReference type="EMBL" id="PJBV01000019">
    <property type="protein sequence ID" value="PKH40362.1"/>
    <property type="molecule type" value="Genomic_DNA"/>
</dbReference>
<dbReference type="PIRSF" id="PIRSF006250">
    <property type="entry name" value="NadC_ModD"/>
    <property type="match status" value="1"/>
</dbReference>
<evidence type="ECO:0000256" key="9">
    <source>
        <dbReference type="ARBA" id="ARBA00022679"/>
    </source>
</evidence>
<dbReference type="PANTHER" id="PTHR32179">
    <property type="entry name" value="NICOTINATE-NUCLEOTIDE PYROPHOSPHORYLASE [CARBOXYLATING]"/>
    <property type="match status" value="1"/>
</dbReference>
<feature type="binding site" evidence="14">
    <location>
        <position position="238"/>
    </location>
    <ligand>
        <name>substrate</name>
    </ligand>
</feature>
<feature type="region of interest" description="Disordered" evidence="15">
    <location>
        <begin position="295"/>
        <end position="325"/>
    </location>
</feature>
<dbReference type="InterPro" id="IPR036068">
    <property type="entry name" value="Nicotinate_pribotase-like_C"/>
</dbReference>
<comment type="subunit">
    <text evidence="4">Hexamer formed by 3 homodimers.</text>
</comment>
<keyword evidence="7" id="KW-0662">Pyridine nucleotide biosynthesis</keyword>
<comment type="function">
    <text evidence="1">Involved in the catabolism of quinolinic acid (QA).</text>
</comment>
<sequence>MTSTSDLPAELRDELTSAGLDPEALWELVGRALGEDLPDHRTDDPTSSSTIAPDARGEAVFAAREPGVVAGLGVAAVVFSMVGADATVTDRIPDGTRVEKGDVVMRVSGLTQRLLVAERTALNLACHLSGIATATSRWVTALEGSPTRVLDTRKTLPGLRALQKYAVRCGGGVNHRSSLQDMAMVKDNHVIAAGGVLPALEAIRGRFPGLPVEVEVTTLDQLEELLALPEPPERILLDNMSDALMTDAVRRTAGRVPLEASGGITLERAARIGATGVDFVSVGALTHSVVVFDIGMDLTTPPPPSPRSSPGRRRGDPGPPTNAPA</sequence>
<keyword evidence="9 13" id="KW-0808">Transferase</keyword>
<evidence type="ECO:0000256" key="11">
    <source>
        <dbReference type="ARBA" id="ARBA00047445"/>
    </source>
</evidence>
<proteinExistence type="inferred from homology"/>
<feature type="binding site" evidence="14">
    <location>
        <position position="176"/>
    </location>
    <ligand>
        <name>substrate</name>
    </ligand>
</feature>
<evidence type="ECO:0000256" key="5">
    <source>
        <dbReference type="ARBA" id="ARBA00011944"/>
    </source>
</evidence>
<evidence type="ECO:0000256" key="8">
    <source>
        <dbReference type="ARBA" id="ARBA00022676"/>
    </source>
</evidence>
<dbReference type="FunFam" id="3.20.20.70:FF:000030">
    <property type="entry name" value="Nicotinate-nucleotide pyrophosphorylase, carboxylating"/>
    <property type="match status" value="1"/>
</dbReference>
<dbReference type="CDD" id="cd01572">
    <property type="entry name" value="QPRTase"/>
    <property type="match status" value="1"/>
</dbReference>
<evidence type="ECO:0000256" key="2">
    <source>
        <dbReference type="ARBA" id="ARBA00004893"/>
    </source>
</evidence>
<evidence type="ECO:0000313" key="20">
    <source>
        <dbReference type="Proteomes" id="UP000199113"/>
    </source>
</evidence>
<dbReference type="PANTHER" id="PTHR32179:SF3">
    <property type="entry name" value="NICOTINATE-NUCLEOTIDE PYROPHOSPHORYLASE [CARBOXYLATING]"/>
    <property type="match status" value="1"/>
</dbReference>
<dbReference type="InterPro" id="IPR037128">
    <property type="entry name" value="Quinolinate_PRibosylTase_N_sf"/>
</dbReference>
<dbReference type="SUPFAM" id="SSF54675">
    <property type="entry name" value="Nicotinate/Quinolinate PRTase N-terminal domain-like"/>
    <property type="match status" value="1"/>
</dbReference>
<evidence type="ECO:0000256" key="14">
    <source>
        <dbReference type="PIRSR" id="PIRSR006250-1"/>
    </source>
</evidence>
<feature type="binding site" evidence="14">
    <location>
        <begin position="282"/>
        <end position="284"/>
    </location>
    <ligand>
        <name>substrate</name>
    </ligand>
</feature>
<evidence type="ECO:0000313" key="21">
    <source>
        <dbReference type="Proteomes" id="UP000233565"/>
    </source>
</evidence>
<evidence type="ECO:0000256" key="3">
    <source>
        <dbReference type="ARBA" id="ARBA00009400"/>
    </source>
</evidence>
<evidence type="ECO:0000256" key="4">
    <source>
        <dbReference type="ARBA" id="ARBA00011218"/>
    </source>
</evidence>
<dbReference type="FunFam" id="3.90.1170.20:FF:000001">
    <property type="entry name" value="Nicotinate-nucleotide diphosphorylase (Carboxylating)"/>
    <property type="match status" value="1"/>
</dbReference>
<feature type="binding site" evidence="14">
    <location>
        <position position="119"/>
    </location>
    <ligand>
        <name>substrate</name>
    </ligand>
</feature>
<dbReference type="Pfam" id="PF02749">
    <property type="entry name" value="QRPTase_N"/>
    <property type="match status" value="1"/>
</dbReference>
<keyword evidence="8 13" id="KW-0328">Glycosyltransferase</keyword>
<protein>
    <recommendedName>
        <fullName evidence="6">Nicotinate-nucleotide pyrophosphorylase [carboxylating]</fullName>
        <ecNumber evidence="5">2.4.2.19</ecNumber>
    </recommendedName>
    <alternativeName>
        <fullName evidence="12">Probable nicotinate-nucleotide pyrophosphorylase [carboxylating]</fullName>
    </alternativeName>
    <alternativeName>
        <fullName evidence="10">Quinolinate phosphoribosyltransferase [decarboxylating]</fullName>
    </alternativeName>
</protein>
<dbReference type="GO" id="GO:0005737">
    <property type="term" value="C:cytoplasm"/>
    <property type="evidence" value="ECO:0007669"/>
    <property type="project" value="TreeGrafter"/>
</dbReference>
<dbReference type="InterPro" id="IPR002638">
    <property type="entry name" value="Quinolinate_PRibosylTrfase_C"/>
</dbReference>
<evidence type="ECO:0000259" key="17">
    <source>
        <dbReference type="Pfam" id="PF02749"/>
    </source>
</evidence>
<dbReference type="OrthoDB" id="9782546at2"/>
<dbReference type="SUPFAM" id="SSF51690">
    <property type="entry name" value="Nicotinate/Quinolinate PRTase C-terminal domain-like"/>
    <property type="match status" value="1"/>
</dbReference>
<dbReference type="InterPro" id="IPR004393">
    <property type="entry name" value="NadC"/>
</dbReference>
<evidence type="ECO:0000256" key="1">
    <source>
        <dbReference type="ARBA" id="ARBA00003237"/>
    </source>
</evidence>
<dbReference type="EMBL" id="FOKC01000010">
    <property type="protein sequence ID" value="SFB40683.1"/>
    <property type="molecule type" value="Genomic_DNA"/>
</dbReference>
<name>A0A1I1AWL5_9ACTN</name>
<dbReference type="InterPro" id="IPR027277">
    <property type="entry name" value="NadC/ModD"/>
</dbReference>
<dbReference type="Proteomes" id="UP000233565">
    <property type="component" value="Unassembled WGS sequence"/>
</dbReference>
<dbReference type="RefSeq" id="WP_091200784.1">
    <property type="nucleotide sequence ID" value="NZ_FOKC01000010.1"/>
</dbReference>
<evidence type="ECO:0000313" key="19">
    <source>
        <dbReference type="EMBL" id="SFB40683.1"/>
    </source>
</evidence>
<organism evidence="19 20">
    <name type="scientific">Nocardioides alpinus</name>
    <dbReference type="NCBI Taxonomy" id="748909"/>
    <lineage>
        <taxon>Bacteria</taxon>
        <taxon>Bacillati</taxon>
        <taxon>Actinomycetota</taxon>
        <taxon>Actinomycetes</taxon>
        <taxon>Propionibacteriales</taxon>
        <taxon>Nocardioidaceae</taxon>
        <taxon>Nocardioides</taxon>
    </lineage>
</organism>
<evidence type="ECO:0000259" key="16">
    <source>
        <dbReference type="Pfam" id="PF01729"/>
    </source>
</evidence>
<feature type="binding site" evidence="14">
    <location>
        <position position="186"/>
    </location>
    <ligand>
        <name>substrate</name>
    </ligand>
</feature>
<reference evidence="19" key="1">
    <citation type="submission" date="2016-10" db="EMBL/GenBank/DDBJ databases">
        <authorList>
            <person name="de Groot N.N."/>
        </authorList>
    </citation>
    <scope>NUCLEOTIDE SEQUENCE [LARGE SCALE GENOMIC DNA]</scope>
    <source>
        <strain evidence="19">CGMCC 1.10697</strain>
    </source>
</reference>
<keyword evidence="21" id="KW-1185">Reference proteome</keyword>
<evidence type="ECO:0000256" key="15">
    <source>
        <dbReference type="SAM" id="MobiDB-lite"/>
    </source>
</evidence>
<evidence type="ECO:0000256" key="6">
    <source>
        <dbReference type="ARBA" id="ARBA00020990"/>
    </source>
</evidence>
<dbReference type="UniPathway" id="UPA00253">
    <property type="reaction ID" value="UER00331"/>
</dbReference>
<evidence type="ECO:0000256" key="12">
    <source>
        <dbReference type="ARBA" id="ARBA00069173"/>
    </source>
</evidence>
<feature type="domain" description="Quinolinate phosphoribosyl transferase N-terminal" evidence="17">
    <location>
        <begin position="44"/>
        <end position="129"/>
    </location>
</feature>